<evidence type="ECO:0000313" key="1">
    <source>
        <dbReference type="EMBL" id="PCS21241.1"/>
    </source>
</evidence>
<reference evidence="2" key="1">
    <citation type="submission" date="2017-04" db="EMBL/GenBank/DDBJ databases">
        <title>Genome evolution of the luminous symbionts of deep sea anglerfish.</title>
        <authorList>
            <person name="Hendry T.A."/>
        </authorList>
    </citation>
    <scope>NUCLEOTIDE SEQUENCE [LARGE SCALE GENOMIC DNA]</scope>
</reference>
<sequence length="41" mass="4737">MQRLFMDKYGTHFSIGLISEAQGRVSSMLMPLNQALHYHVK</sequence>
<dbReference type="AlphaFoldDB" id="A0A2A5SZB9"/>
<proteinExistence type="predicted"/>
<accession>A0A2A5SZB9</accession>
<name>A0A2A5SZB9_9GAMM</name>
<protein>
    <submittedName>
        <fullName evidence="1">Mobile element protein</fullName>
    </submittedName>
</protein>
<organism evidence="1 2">
    <name type="scientific">Candidatus Enterovibrio escicola</name>
    <dbReference type="NCBI Taxonomy" id="1927127"/>
    <lineage>
        <taxon>Bacteria</taxon>
        <taxon>Pseudomonadati</taxon>
        <taxon>Pseudomonadota</taxon>
        <taxon>Gammaproteobacteria</taxon>
        <taxon>Vibrionales</taxon>
        <taxon>Vibrionaceae</taxon>
        <taxon>Enterovibrio</taxon>
    </lineage>
</organism>
<keyword evidence="2" id="KW-1185">Reference proteome</keyword>
<evidence type="ECO:0000313" key="2">
    <source>
        <dbReference type="Proteomes" id="UP000219020"/>
    </source>
</evidence>
<comment type="caution">
    <text evidence="1">The sequence shown here is derived from an EMBL/GenBank/DDBJ whole genome shotgun (WGS) entry which is preliminary data.</text>
</comment>
<gene>
    <name evidence="1" type="ORF">BTN49_3129</name>
</gene>
<dbReference type="Proteomes" id="UP000219020">
    <property type="component" value="Unassembled WGS sequence"/>
</dbReference>
<dbReference type="EMBL" id="NBYY01000036">
    <property type="protein sequence ID" value="PCS21241.1"/>
    <property type="molecule type" value="Genomic_DNA"/>
</dbReference>